<proteinExistence type="predicted"/>
<dbReference type="EMBL" id="JABSTR010000009">
    <property type="protein sequence ID" value="KAH9379406.1"/>
    <property type="molecule type" value="Genomic_DNA"/>
</dbReference>
<comment type="caution">
    <text evidence="3">The sequence shown here is derived from an EMBL/GenBank/DDBJ whole genome shotgun (WGS) entry which is preliminary data.</text>
</comment>
<dbReference type="OMA" id="HEATWRN"/>
<sequence>MIEIVPNVKWSARLFILKVYDSPSGYKQPFNTLISKAAMLARNVPIVLAGDFNAAHEAWGYQKTTVQEKGPRLLQVVTDCSFYLIPDPQFPTRIMTSVTRDTTPDLTSIKNIHEATWRNTLENLGSDHYILATTLQMGAQKPGQHKIVDWDMFRKIRKEDYTEGRPDQIKPSQAEPRLFD</sequence>
<dbReference type="Pfam" id="PF14529">
    <property type="entry name" value="Exo_endo_phos_2"/>
    <property type="match status" value="1"/>
</dbReference>
<keyword evidence="4" id="KW-1185">Reference proteome</keyword>
<protein>
    <recommendedName>
        <fullName evidence="2">Endonuclease/exonuclease/phosphatase domain-containing protein</fullName>
    </recommendedName>
</protein>
<dbReference type="OrthoDB" id="6513346at2759"/>
<organism evidence="3 4">
    <name type="scientific">Haemaphysalis longicornis</name>
    <name type="common">Bush tick</name>
    <dbReference type="NCBI Taxonomy" id="44386"/>
    <lineage>
        <taxon>Eukaryota</taxon>
        <taxon>Metazoa</taxon>
        <taxon>Ecdysozoa</taxon>
        <taxon>Arthropoda</taxon>
        <taxon>Chelicerata</taxon>
        <taxon>Arachnida</taxon>
        <taxon>Acari</taxon>
        <taxon>Parasitiformes</taxon>
        <taxon>Ixodida</taxon>
        <taxon>Ixodoidea</taxon>
        <taxon>Ixodidae</taxon>
        <taxon>Haemaphysalinae</taxon>
        <taxon>Haemaphysalis</taxon>
    </lineage>
</organism>
<dbReference type="Proteomes" id="UP000821853">
    <property type="component" value="Unassembled WGS sequence"/>
</dbReference>
<name>A0A9J6GLU2_HAELO</name>
<dbReference type="GO" id="GO:0003824">
    <property type="term" value="F:catalytic activity"/>
    <property type="evidence" value="ECO:0007669"/>
    <property type="project" value="InterPro"/>
</dbReference>
<dbReference type="SUPFAM" id="SSF56219">
    <property type="entry name" value="DNase I-like"/>
    <property type="match status" value="1"/>
</dbReference>
<evidence type="ECO:0000259" key="2">
    <source>
        <dbReference type="Pfam" id="PF14529"/>
    </source>
</evidence>
<evidence type="ECO:0000313" key="3">
    <source>
        <dbReference type="EMBL" id="KAH9379406.1"/>
    </source>
</evidence>
<feature type="domain" description="Endonuclease/exonuclease/phosphatase" evidence="2">
    <location>
        <begin position="15"/>
        <end position="130"/>
    </location>
</feature>
<dbReference type="InterPro" id="IPR005135">
    <property type="entry name" value="Endo/exonuclease/phosphatase"/>
</dbReference>
<dbReference type="VEuPathDB" id="VectorBase:HLOH_042129"/>
<gene>
    <name evidence="3" type="ORF">HPB48_015331</name>
</gene>
<dbReference type="InterPro" id="IPR036691">
    <property type="entry name" value="Endo/exonu/phosph_ase_sf"/>
</dbReference>
<feature type="region of interest" description="Disordered" evidence="1">
    <location>
        <begin position="161"/>
        <end position="180"/>
    </location>
</feature>
<evidence type="ECO:0000313" key="4">
    <source>
        <dbReference type="Proteomes" id="UP000821853"/>
    </source>
</evidence>
<evidence type="ECO:0000256" key="1">
    <source>
        <dbReference type="SAM" id="MobiDB-lite"/>
    </source>
</evidence>
<accession>A0A9J6GLU2</accession>
<dbReference type="Gene3D" id="3.60.10.10">
    <property type="entry name" value="Endonuclease/exonuclease/phosphatase"/>
    <property type="match status" value="1"/>
</dbReference>
<dbReference type="AlphaFoldDB" id="A0A9J6GLU2"/>
<reference evidence="3 4" key="1">
    <citation type="journal article" date="2020" name="Cell">
        <title>Large-Scale Comparative Analyses of Tick Genomes Elucidate Their Genetic Diversity and Vector Capacities.</title>
        <authorList>
            <consortium name="Tick Genome and Microbiome Consortium (TIGMIC)"/>
            <person name="Jia N."/>
            <person name="Wang J."/>
            <person name="Shi W."/>
            <person name="Du L."/>
            <person name="Sun Y."/>
            <person name="Zhan W."/>
            <person name="Jiang J.F."/>
            <person name="Wang Q."/>
            <person name="Zhang B."/>
            <person name="Ji P."/>
            <person name="Bell-Sakyi L."/>
            <person name="Cui X.M."/>
            <person name="Yuan T.T."/>
            <person name="Jiang B.G."/>
            <person name="Yang W.F."/>
            <person name="Lam T.T."/>
            <person name="Chang Q.C."/>
            <person name="Ding S.J."/>
            <person name="Wang X.J."/>
            <person name="Zhu J.G."/>
            <person name="Ruan X.D."/>
            <person name="Zhao L."/>
            <person name="Wei J.T."/>
            <person name="Ye R.Z."/>
            <person name="Que T.C."/>
            <person name="Du C.H."/>
            <person name="Zhou Y.H."/>
            <person name="Cheng J.X."/>
            <person name="Dai P.F."/>
            <person name="Guo W.B."/>
            <person name="Han X.H."/>
            <person name="Huang E.J."/>
            <person name="Li L.F."/>
            <person name="Wei W."/>
            <person name="Gao Y.C."/>
            <person name="Liu J.Z."/>
            <person name="Shao H.Z."/>
            <person name="Wang X."/>
            <person name="Wang C.C."/>
            <person name="Yang T.C."/>
            <person name="Huo Q.B."/>
            <person name="Li W."/>
            <person name="Chen H.Y."/>
            <person name="Chen S.E."/>
            <person name="Zhou L.G."/>
            <person name="Ni X.B."/>
            <person name="Tian J.H."/>
            <person name="Sheng Y."/>
            <person name="Liu T."/>
            <person name="Pan Y.S."/>
            <person name="Xia L.Y."/>
            <person name="Li J."/>
            <person name="Zhao F."/>
            <person name="Cao W.C."/>
        </authorList>
    </citation>
    <scope>NUCLEOTIDE SEQUENCE [LARGE SCALE GENOMIC DNA]</scope>
    <source>
        <strain evidence="3">HaeL-2018</strain>
    </source>
</reference>